<accession>A0A2S8F9B8</accession>
<keyword evidence="8" id="KW-0472">Membrane</keyword>
<evidence type="ECO:0000313" key="11">
    <source>
        <dbReference type="Proteomes" id="UP000239388"/>
    </source>
</evidence>
<feature type="coiled-coil region" evidence="6">
    <location>
        <begin position="442"/>
        <end position="500"/>
    </location>
</feature>
<dbReference type="CDD" id="cd05387">
    <property type="entry name" value="BY-kinase"/>
    <property type="match status" value="1"/>
</dbReference>
<keyword evidence="2" id="KW-0547">Nucleotide-binding</keyword>
<protein>
    <recommendedName>
        <fullName evidence="9">AAA domain-containing protein</fullName>
    </recommendedName>
</protein>
<sequence length="810" mass="89065">MTNGNLVIPSDRDRHASKADVPGAVIGMRPPEENGMQFGQVLHSLRRQWLAAVVLGLLCAAPIAVGAWLLQSPTYTSSAYLRISASEQPLAFRTVEQAGRDDYRTFKSTQRQLMITPFVLNKALSREDIMNLPVVRENENPLEWLQEALVVSFPGDAEILQVSLTNADRQAAMKLVNAVVGAYKDEVIESERLARVQRLENLERVYNETETKARQKRSDLRQLAETLGTSDSETLSLAQQGSVQHYGLVRNELAQVRFDLMRSEGELDFLTSSNKAKMEAQAVAGNATAEPGKQENSGTGQTPAEDKGNSANSSGEEDADGSSDASEEIDLESIEYSETEMNEAIASDPISVKLQAELERFEEAKYTLTPAAYERYRQTNEAAISTLESRLEKRREHLVLLIKERLAQQLLEGRSRQGSIANNGLVVPAEVDNSLPELRVHLGVLRQQEKTLAKEVAELENEVRTFGRSSVEVEMMRSEIESLDEIVQQLNAEIERTKIELRQAPRITLLSEAKLGVVSDKKRPLMITAAAAFAGFMLPAGLLLLRDFSKKHLSDLPTTRDELGLEILGTIPKLPRGIVRKPKSLSVDLGSFEDQVRDSSDSVAATILRRAADQQCQVLLISSAMPREGKSSLACHLAISLAHAGRKVVVVDFDLRRPSMHAIFDCPISPGVGELLVNHVKLDEAIQPTNIPNVDLIPAGSSEQSIPRSATSGRLAELYRELRSLYDFVIVDAGPVLGAPSTRLLAQPQYADGVILSIFKDVSQVTLVEDAKRILTSFGAPIIGTVLSGYTSGMYYSYTNRPTSTVEVEQ</sequence>
<reference evidence="10 11" key="1">
    <citation type="submission" date="2018-02" db="EMBL/GenBank/DDBJ databases">
        <title>Comparative genomes isolates from brazilian mangrove.</title>
        <authorList>
            <person name="Araujo J.E."/>
            <person name="Taketani R.G."/>
            <person name="Silva M.C.P."/>
            <person name="Loureco M.V."/>
            <person name="Andreote F.D."/>
        </authorList>
    </citation>
    <scope>NUCLEOTIDE SEQUENCE [LARGE SCALE GENOMIC DNA]</scope>
    <source>
        <strain evidence="10 11">NAP PRIS-MGV</strain>
    </source>
</reference>
<evidence type="ECO:0000256" key="8">
    <source>
        <dbReference type="SAM" id="Phobius"/>
    </source>
</evidence>
<evidence type="ECO:0000256" key="6">
    <source>
        <dbReference type="SAM" id="Coils"/>
    </source>
</evidence>
<feature type="domain" description="AAA" evidence="9">
    <location>
        <begin position="629"/>
        <end position="746"/>
    </location>
</feature>
<evidence type="ECO:0000256" key="5">
    <source>
        <dbReference type="ARBA" id="ARBA00023137"/>
    </source>
</evidence>
<dbReference type="InterPro" id="IPR025669">
    <property type="entry name" value="AAA_dom"/>
</dbReference>
<feature type="region of interest" description="Disordered" evidence="7">
    <location>
        <begin position="280"/>
        <end position="328"/>
    </location>
</feature>
<organism evidence="10 11">
    <name type="scientific">Blastopirellula marina</name>
    <dbReference type="NCBI Taxonomy" id="124"/>
    <lineage>
        <taxon>Bacteria</taxon>
        <taxon>Pseudomonadati</taxon>
        <taxon>Planctomycetota</taxon>
        <taxon>Planctomycetia</taxon>
        <taxon>Pirellulales</taxon>
        <taxon>Pirellulaceae</taxon>
        <taxon>Blastopirellula</taxon>
    </lineage>
</organism>
<keyword evidence="5" id="KW-0829">Tyrosine-protein kinase</keyword>
<keyword evidence="8" id="KW-1133">Transmembrane helix</keyword>
<keyword evidence="8" id="KW-0812">Transmembrane</keyword>
<name>A0A2S8F9B8_9BACT</name>
<feature type="compositionally biased region" description="Acidic residues" evidence="7">
    <location>
        <begin position="315"/>
        <end position="328"/>
    </location>
</feature>
<dbReference type="Pfam" id="PF13614">
    <property type="entry name" value="AAA_31"/>
    <property type="match status" value="1"/>
</dbReference>
<dbReference type="AlphaFoldDB" id="A0A2S8F9B8"/>
<evidence type="ECO:0000256" key="1">
    <source>
        <dbReference type="ARBA" id="ARBA00022679"/>
    </source>
</evidence>
<keyword evidence="4" id="KW-0067">ATP-binding</keyword>
<keyword evidence="6" id="KW-0175">Coiled coil</keyword>
<dbReference type="Gene3D" id="3.40.50.300">
    <property type="entry name" value="P-loop containing nucleotide triphosphate hydrolases"/>
    <property type="match status" value="1"/>
</dbReference>
<gene>
    <name evidence="10" type="ORF">C5Y98_23535</name>
</gene>
<evidence type="ECO:0000313" key="10">
    <source>
        <dbReference type="EMBL" id="PQO28756.1"/>
    </source>
</evidence>
<dbReference type="OrthoDB" id="9775724at2"/>
<dbReference type="Proteomes" id="UP000239388">
    <property type="component" value="Unassembled WGS sequence"/>
</dbReference>
<dbReference type="InterPro" id="IPR027417">
    <property type="entry name" value="P-loop_NTPase"/>
</dbReference>
<keyword evidence="1" id="KW-0808">Transferase</keyword>
<proteinExistence type="predicted"/>
<dbReference type="PANTHER" id="PTHR32309">
    <property type="entry name" value="TYROSINE-PROTEIN KINASE"/>
    <property type="match status" value="1"/>
</dbReference>
<feature type="transmembrane region" description="Helical" evidence="8">
    <location>
        <begin position="49"/>
        <end position="70"/>
    </location>
</feature>
<evidence type="ECO:0000256" key="4">
    <source>
        <dbReference type="ARBA" id="ARBA00022840"/>
    </source>
</evidence>
<evidence type="ECO:0000256" key="3">
    <source>
        <dbReference type="ARBA" id="ARBA00022777"/>
    </source>
</evidence>
<dbReference type="InterPro" id="IPR050445">
    <property type="entry name" value="Bact_polysacc_biosynth/exp"/>
</dbReference>
<dbReference type="SUPFAM" id="SSF52540">
    <property type="entry name" value="P-loop containing nucleoside triphosphate hydrolases"/>
    <property type="match status" value="1"/>
</dbReference>
<dbReference type="RefSeq" id="WP_105357988.1">
    <property type="nucleotide sequence ID" value="NZ_PUIB01000024.1"/>
</dbReference>
<evidence type="ECO:0000256" key="7">
    <source>
        <dbReference type="SAM" id="MobiDB-lite"/>
    </source>
</evidence>
<comment type="caution">
    <text evidence="10">The sequence shown here is derived from an EMBL/GenBank/DDBJ whole genome shotgun (WGS) entry which is preliminary data.</text>
</comment>
<evidence type="ECO:0000259" key="9">
    <source>
        <dbReference type="Pfam" id="PF13614"/>
    </source>
</evidence>
<evidence type="ECO:0000256" key="2">
    <source>
        <dbReference type="ARBA" id="ARBA00022741"/>
    </source>
</evidence>
<feature type="coiled-coil region" evidence="6">
    <location>
        <begin position="199"/>
        <end position="226"/>
    </location>
</feature>
<dbReference type="PANTHER" id="PTHR32309:SF31">
    <property type="entry name" value="CAPSULAR EXOPOLYSACCHARIDE FAMILY"/>
    <property type="match status" value="1"/>
</dbReference>
<dbReference type="EMBL" id="PUIB01000024">
    <property type="protein sequence ID" value="PQO28756.1"/>
    <property type="molecule type" value="Genomic_DNA"/>
</dbReference>
<feature type="region of interest" description="Disordered" evidence="7">
    <location>
        <begin position="1"/>
        <end position="20"/>
    </location>
</feature>
<keyword evidence="3" id="KW-0418">Kinase</keyword>
<dbReference type="InterPro" id="IPR005702">
    <property type="entry name" value="Wzc-like_C"/>
</dbReference>